<dbReference type="EMBL" id="JAWQEG010000439">
    <property type="protein sequence ID" value="KAK3890169.1"/>
    <property type="molecule type" value="Genomic_DNA"/>
</dbReference>
<name>A0AAE1KYV7_PETCI</name>
<keyword evidence="2" id="KW-1185">Reference proteome</keyword>
<proteinExistence type="predicted"/>
<dbReference type="Proteomes" id="UP001286313">
    <property type="component" value="Unassembled WGS sequence"/>
</dbReference>
<gene>
    <name evidence="1" type="ORF">Pcinc_005900</name>
</gene>
<comment type="caution">
    <text evidence="1">The sequence shown here is derived from an EMBL/GenBank/DDBJ whole genome shotgun (WGS) entry which is preliminary data.</text>
</comment>
<organism evidence="1 2">
    <name type="scientific">Petrolisthes cinctipes</name>
    <name type="common">Flat porcelain crab</name>
    <dbReference type="NCBI Taxonomy" id="88211"/>
    <lineage>
        <taxon>Eukaryota</taxon>
        <taxon>Metazoa</taxon>
        <taxon>Ecdysozoa</taxon>
        <taxon>Arthropoda</taxon>
        <taxon>Crustacea</taxon>
        <taxon>Multicrustacea</taxon>
        <taxon>Malacostraca</taxon>
        <taxon>Eumalacostraca</taxon>
        <taxon>Eucarida</taxon>
        <taxon>Decapoda</taxon>
        <taxon>Pleocyemata</taxon>
        <taxon>Anomura</taxon>
        <taxon>Galatheoidea</taxon>
        <taxon>Porcellanidae</taxon>
        <taxon>Petrolisthes</taxon>
    </lineage>
</organism>
<dbReference type="AlphaFoldDB" id="A0AAE1KYV7"/>
<protein>
    <submittedName>
        <fullName evidence="1">Uncharacterized protein</fullName>
    </submittedName>
</protein>
<accession>A0AAE1KYV7</accession>
<sequence>MFRISDKDFLRFISLAFRISDKDFLRFVSLTFRISDKDFLRDQVWCTYSNCAIKRTTHFSDVTYHTVQLLLELCQCGEWDVTIGVRSGINRLQLQEALQEQQRELQLGMQGQLDAFVVEMKEEQQQFKEEVYGELQQQKCEVRQLKSVSEGIVTECRACR</sequence>
<evidence type="ECO:0000313" key="2">
    <source>
        <dbReference type="Proteomes" id="UP001286313"/>
    </source>
</evidence>
<evidence type="ECO:0000313" key="1">
    <source>
        <dbReference type="EMBL" id="KAK3890169.1"/>
    </source>
</evidence>
<reference evidence="1" key="1">
    <citation type="submission" date="2023-10" db="EMBL/GenBank/DDBJ databases">
        <title>Genome assemblies of two species of porcelain crab, Petrolisthes cinctipes and Petrolisthes manimaculis (Anomura: Porcellanidae).</title>
        <authorList>
            <person name="Angst P."/>
        </authorList>
    </citation>
    <scope>NUCLEOTIDE SEQUENCE</scope>
    <source>
        <strain evidence="1">PB745_01</strain>
        <tissue evidence="1">Gill</tissue>
    </source>
</reference>